<protein>
    <submittedName>
        <fullName evidence="3">Chromosome 19 open reading frame 47</fullName>
    </submittedName>
</protein>
<name>A0A8C4Q753_EPTBU</name>
<dbReference type="GeneTree" id="ENSGT00390000005773"/>
<proteinExistence type="predicted"/>
<dbReference type="Gene3D" id="1.10.150.50">
    <property type="entry name" value="Transcription Factor, Ets-1"/>
    <property type="match status" value="1"/>
</dbReference>
<dbReference type="Pfam" id="PF17740">
    <property type="entry name" value="DUF5577"/>
    <property type="match status" value="1"/>
</dbReference>
<evidence type="ECO:0000313" key="3">
    <source>
        <dbReference type="Ensembl" id="ENSEBUP00000010987.1"/>
    </source>
</evidence>
<dbReference type="CDD" id="cd09531">
    <property type="entry name" value="SAM_CS047"/>
    <property type="match status" value="1"/>
</dbReference>
<dbReference type="InterPro" id="IPR040772">
    <property type="entry name" value="C19orf47_SAM"/>
</dbReference>
<dbReference type="InterPro" id="IPR013761">
    <property type="entry name" value="SAM/pointed_sf"/>
</dbReference>
<dbReference type="PANTHER" id="PTHR21359:SF1">
    <property type="entry name" value="DUF5577 DOMAIN-CONTAINING PROTEIN"/>
    <property type="match status" value="1"/>
</dbReference>
<keyword evidence="4" id="KW-1185">Reference proteome</keyword>
<feature type="domain" description="DUF5577" evidence="2">
    <location>
        <begin position="100"/>
        <end position="387"/>
    </location>
</feature>
<dbReference type="InterPro" id="IPR039161">
    <property type="entry name" value="C19orf47-like"/>
</dbReference>
<sequence length="445" mass="47745">MAAGVVSCGLAVPEWVKFFEGAGIPPGPSANYALTFVDNRINKSMLLDLTREVLHEMGISVVGDVIAIIKHAKVVHQLEVGKAVGVQGLYSDLMPKPTPLKRSPHAVASRMITSSLPRDAPPCSAIDTTVSSFSDQLTFGRLRVKPEERQVSVTVSNTLGKRLEPVSYEVDSTAFEEVPVKKNRRVTAETEGKYVVNMPKGITAKTKKLMEQQKIQSKVLQRNSVFDRLGAECKPDTTTGNKPTGVFSRLGKQETCSDDDEDDDNDYDNIAKGDVNSSSVLQYAGVLKTVPQSSRPVMIRINPPALSAAFKRPVTIHRLATPTKASTGVAGISLYSRTEAAKQRGGVMRRLGKTTAVESSSESRVSSSSSRSSGLLKRGKVAISSTRGQVISTRRKTAGQSQGVGQVSSSSSNSSTGIGTSQGMFAYGDSEKFISVFQRLGRKSS</sequence>
<feature type="region of interest" description="Disordered" evidence="1">
    <location>
        <begin position="236"/>
        <end position="265"/>
    </location>
</feature>
<feature type="compositionally biased region" description="Low complexity" evidence="1">
    <location>
        <begin position="399"/>
        <end position="417"/>
    </location>
</feature>
<dbReference type="Proteomes" id="UP000694388">
    <property type="component" value="Unplaced"/>
</dbReference>
<accession>A0A8C4Q753</accession>
<organism evidence="3 4">
    <name type="scientific">Eptatretus burgeri</name>
    <name type="common">Inshore hagfish</name>
    <dbReference type="NCBI Taxonomy" id="7764"/>
    <lineage>
        <taxon>Eukaryota</taxon>
        <taxon>Metazoa</taxon>
        <taxon>Chordata</taxon>
        <taxon>Craniata</taxon>
        <taxon>Vertebrata</taxon>
        <taxon>Cyclostomata</taxon>
        <taxon>Myxini</taxon>
        <taxon>Myxiniformes</taxon>
        <taxon>Myxinidae</taxon>
        <taxon>Eptatretinae</taxon>
        <taxon>Eptatretus</taxon>
    </lineage>
</organism>
<reference evidence="3" key="2">
    <citation type="submission" date="2025-09" db="UniProtKB">
        <authorList>
            <consortium name="Ensembl"/>
        </authorList>
    </citation>
    <scope>IDENTIFICATION</scope>
</reference>
<reference evidence="3" key="1">
    <citation type="submission" date="2025-08" db="UniProtKB">
        <authorList>
            <consortium name="Ensembl"/>
        </authorList>
    </citation>
    <scope>IDENTIFICATION</scope>
</reference>
<feature type="compositionally biased region" description="Low complexity" evidence="1">
    <location>
        <begin position="357"/>
        <end position="373"/>
    </location>
</feature>
<evidence type="ECO:0000256" key="1">
    <source>
        <dbReference type="SAM" id="MobiDB-lite"/>
    </source>
</evidence>
<evidence type="ECO:0000313" key="4">
    <source>
        <dbReference type="Proteomes" id="UP000694388"/>
    </source>
</evidence>
<evidence type="ECO:0000259" key="2">
    <source>
        <dbReference type="Pfam" id="PF17740"/>
    </source>
</evidence>
<dbReference type="InterPro" id="IPR041477">
    <property type="entry name" value="DUF5577"/>
</dbReference>
<dbReference type="PANTHER" id="PTHR21359">
    <property type="entry name" value="DUF5577 DOMAIN-CONTAINING PROTEIN"/>
    <property type="match status" value="1"/>
</dbReference>
<dbReference type="Ensembl" id="ENSEBUT00000011546.1">
    <property type="protein sequence ID" value="ENSEBUP00000010987.1"/>
    <property type="gene ID" value="ENSEBUG00000007057.1"/>
</dbReference>
<dbReference type="GO" id="GO:0005634">
    <property type="term" value="C:nucleus"/>
    <property type="evidence" value="ECO:0007669"/>
    <property type="project" value="TreeGrafter"/>
</dbReference>
<dbReference type="SUPFAM" id="SSF47769">
    <property type="entry name" value="SAM/Pointed domain"/>
    <property type="match status" value="1"/>
</dbReference>
<dbReference type="OMA" id="DHRIQKN"/>
<dbReference type="AlphaFoldDB" id="A0A8C4Q753"/>
<dbReference type="Pfam" id="PF18017">
    <property type="entry name" value="SAM_4"/>
    <property type="match status" value="1"/>
</dbReference>
<feature type="region of interest" description="Disordered" evidence="1">
    <location>
        <begin position="344"/>
        <end position="417"/>
    </location>
</feature>
<feature type="compositionally biased region" description="Polar residues" evidence="1">
    <location>
        <begin position="383"/>
        <end position="392"/>
    </location>
</feature>
<feature type="compositionally biased region" description="Acidic residues" evidence="1">
    <location>
        <begin position="256"/>
        <end position="265"/>
    </location>
</feature>